<dbReference type="AlphaFoldDB" id="A0A4Y8AFT1"/>
<proteinExistence type="predicted"/>
<dbReference type="Proteomes" id="UP000583101">
    <property type="component" value="Unassembled WGS sequence"/>
</dbReference>
<comment type="caution">
    <text evidence="2">The sequence shown here is derived from an EMBL/GenBank/DDBJ whole genome shotgun (WGS) entry which is preliminary data.</text>
</comment>
<gene>
    <name evidence="2" type="ORF">E2R65_06495</name>
    <name evidence="1" type="ORF">GGR35_001322</name>
</gene>
<dbReference type="InterPro" id="IPR025366">
    <property type="entry name" value="DUF4270"/>
</dbReference>
<organism evidence="2 3">
    <name type="scientific">Mucilaginibacter phyllosphaerae</name>
    <dbReference type="NCBI Taxonomy" id="1812349"/>
    <lineage>
        <taxon>Bacteria</taxon>
        <taxon>Pseudomonadati</taxon>
        <taxon>Bacteroidota</taxon>
        <taxon>Sphingobacteriia</taxon>
        <taxon>Sphingobacteriales</taxon>
        <taxon>Sphingobacteriaceae</taxon>
        <taxon>Mucilaginibacter</taxon>
    </lineage>
</organism>
<dbReference type="PROSITE" id="PS51257">
    <property type="entry name" value="PROKAR_LIPOPROTEIN"/>
    <property type="match status" value="1"/>
</dbReference>
<evidence type="ECO:0000313" key="3">
    <source>
        <dbReference type="Proteomes" id="UP000297248"/>
    </source>
</evidence>
<dbReference type="OrthoDB" id="1092930at2"/>
<name>A0A4Y8AFT1_9SPHI</name>
<evidence type="ECO:0000313" key="4">
    <source>
        <dbReference type="Proteomes" id="UP000583101"/>
    </source>
</evidence>
<reference evidence="2 3" key="1">
    <citation type="journal article" date="2016" name="Int. J. Syst. Evol. Microbiol.">
        <title>Proposal of Mucilaginibacter phyllosphaerae sp. nov. isolated from the phyllosphere of Galium album.</title>
        <authorList>
            <person name="Aydogan E.L."/>
            <person name="Busse H.J."/>
            <person name="Moser G."/>
            <person name="Muller C."/>
            <person name="Kampfer P."/>
            <person name="Glaeser S.P."/>
        </authorList>
    </citation>
    <scope>NUCLEOTIDE SEQUENCE [LARGE SCALE GENOMIC DNA]</scope>
    <source>
        <strain evidence="2 3">PP-F2FG21</strain>
    </source>
</reference>
<sequence>MIKNIFTLCIIGIILFGCSKQDNTIHIGEDTSDGFSSLDTFKIDASTLLLDSLPTSGRGELMIGKLNDPDFGDIEASTCFPLSIPETSYPDLQNIKSSRYDSVTIRLAYTGSSYGDTTQTNTINVFQLSNELELIDNKNYQQSLVSSGSALYNNSSVKYSPALLGTVSFKPRPKSPDSVVFRLNNSLGESLYTLIRNKDERINTNENFGKYFKGIALVAGTQAQNCVTNYKVGKTALQLYYSENDSYGKRQSKKIEFNISGTDSTLQFNKISADRSNTLLKDLSYNNRKLDYKQTENKCFVQAGTGIATRLQFPTLLAFLNQSVVAVNYAELIIEVPKLKDSPFELPANLVLFVANKENRPQSVVANFFSESDQYAILQKNYGNNIIGNTRYVFNLTEFVSKYKSLDKNTELSMLLSVPTDRLFKSLERVVTGSPGNADTKIKLNIKYTKYTVPD</sequence>
<accession>A0A4Y8AFT1</accession>
<evidence type="ECO:0000313" key="2">
    <source>
        <dbReference type="EMBL" id="TEW67634.1"/>
    </source>
</evidence>
<dbReference type="EMBL" id="SNQG01000002">
    <property type="protein sequence ID" value="TEW67634.1"/>
    <property type="molecule type" value="Genomic_DNA"/>
</dbReference>
<dbReference type="Proteomes" id="UP000297248">
    <property type="component" value="Unassembled WGS sequence"/>
</dbReference>
<reference evidence="2" key="2">
    <citation type="submission" date="2019-03" db="EMBL/GenBank/DDBJ databases">
        <authorList>
            <person name="Yan Y.-Q."/>
            <person name="Du Z.-J."/>
        </authorList>
    </citation>
    <scope>NUCLEOTIDE SEQUENCE</scope>
    <source>
        <strain evidence="2">PP-F2FG21</strain>
    </source>
</reference>
<dbReference type="EMBL" id="JACIEG010000002">
    <property type="protein sequence ID" value="MBB3968730.1"/>
    <property type="molecule type" value="Genomic_DNA"/>
</dbReference>
<dbReference type="Pfam" id="PF14092">
    <property type="entry name" value="DUF4270"/>
    <property type="match status" value="1"/>
</dbReference>
<keyword evidence="4" id="KW-1185">Reference proteome</keyword>
<reference evidence="1 4" key="3">
    <citation type="submission" date="2020-08" db="EMBL/GenBank/DDBJ databases">
        <title>Genomic Encyclopedia of Type Strains, Phase IV (KMG-IV): sequencing the most valuable type-strain genomes for metagenomic binning, comparative biology and taxonomic classification.</title>
        <authorList>
            <person name="Goeker M."/>
        </authorList>
    </citation>
    <scope>NUCLEOTIDE SEQUENCE [LARGE SCALE GENOMIC DNA]</scope>
    <source>
        <strain evidence="1 4">DSM 100995</strain>
    </source>
</reference>
<evidence type="ECO:0000313" key="1">
    <source>
        <dbReference type="EMBL" id="MBB3968730.1"/>
    </source>
</evidence>
<dbReference type="RefSeq" id="WP_134335671.1">
    <property type="nucleotide sequence ID" value="NZ_BMCZ01000004.1"/>
</dbReference>
<protein>
    <submittedName>
        <fullName evidence="2">DUF4270 family protein</fullName>
    </submittedName>
</protein>